<feature type="transmembrane region" description="Helical" evidence="1">
    <location>
        <begin position="53"/>
        <end position="72"/>
    </location>
</feature>
<dbReference type="PATRIC" id="fig|1365250.3.peg.2322"/>
<name>A0A166WSE7_9GAMM</name>
<organism evidence="2 3">
    <name type="scientific">Pseudoalteromonas luteoviolacea DSM 6061</name>
    <dbReference type="NCBI Taxonomy" id="1365250"/>
    <lineage>
        <taxon>Bacteria</taxon>
        <taxon>Pseudomonadati</taxon>
        <taxon>Pseudomonadota</taxon>
        <taxon>Gammaproteobacteria</taxon>
        <taxon>Alteromonadales</taxon>
        <taxon>Pseudoalteromonadaceae</taxon>
        <taxon>Pseudoalteromonas</taxon>
    </lineage>
</organism>
<feature type="transmembrane region" description="Helical" evidence="1">
    <location>
        <begin position="78"/>
        <end position="100"/>
    </location>
</feature>
<proteinExistence type="predicted"/>
<dbReference type="EMBL" id="AUYB01000102">
    <property type="protein sequence ID" value="KZN38022.1"/>
    <property type="molecule type" value="Genomic_DNA"/>
</dbReference>
<feature type="transmembrane region" description="Helical" evidence="1">
    <location>
        <begin position="15"/>
        <end position="32"/>
    </location>
</feature>
<dbReference type="Proteomes" id="UP000076643">
    <property type="component" value="Unassembled WGS sequence"/>
</dbReference>
<keyword evidence="3" id="KW-1185">Reference proteome</keyword>
<dbReference type="AlphaFoldDB" id="A0A166WSE7"/>
<reference evidence="2 3" key="1">
    <citation type="submission" date="2013-07" db="EMBL/GenBank/DDBJ databases">
        <title>Comparative Genomic and Metabolomic Analysis of Twelve Strains of Pseudoalteromonas luteoviolacea.</title>
        <authorList>
            <person name="Vynne N.G."/>
            <person name="Mansson M."/>
            <person name="Gram L."/>
        </authorList>
    </citation>
    <scope>NUCLEOTIDE SEQUENCE [LARGE SCALE GENOMIC DNA]</scope>
    <source>
        <strain evidence="2 3">DSM 6061</strain>
    </source>
</reference>
<keyword evidence="1" id="KW-0472">Membrane</keyword>
<dbReference type="RefSeq" id="WP_063357821.1">
    <property type="nucleotide sequence ID" value="NZ_AQHB01000046.1"/>
</dbReference>
<evidence type="ECO:0000313" key="2">
    <source>
        <dbReference type="EMBL" id="KZN38022.1"/>
    </source>
</evidence>
<comment type="caution">
    <text evidence="2">The sequence shown here is derived from an EMBL/GenBank/DDBJ whole genome shotgun (WGS) entry which is preliminary data.</text>
</comment>
<keyword evidence="1" id="KW-0812">Transmembrane</keyword>
<accession>A0A166WSE7</accession>
<sequence length="108" mass="12414">MEMLIHSLISSTLDTIVQLILAAVLWVFYLKLNEKYAETSKKGVLSIAKGSKYLSLSIIAPVLLSMISLLVLEDNYEHYIWYLVNLPHTFLTLFSVVYFIRGVRNFDL</sequence>
<protein>
    <submittedName>
        <fullName evidence="2">Uncharacterized protein</fullName>
    </submittedName>
</protein>
<evidence type="ECO:0000256" key="1">
    <source>
        <dbReference type="SAM" id="Phobius"/>
    </source>
</evidence>
<keyword evidence="1" id="KW-1133">Transmembrane helix</keyword>
<gene>
    <name evidence="2" type="ORF">N475_15455</name>
</gene>
<evidence type="ECO:0000313" key="3">
    <source>
        <dbReference type="Proteomes" id="UP000076643"/>
    </source>
</evidence>